<dbReference type="InterPro" id="IPR055651">
    <property type="entry name" value="DUF7227"/>
</dbReference>
<evidence type="ECO:0000313" key="3">
    <source>
        <dbReference type="Proteomes" id="UP000258925"/>
    </source>
</evidence>
<evidence type="ECO:0000313" key="2">
    <source>
        <dbReference type="EMBL" id="ACY76207.1"/>
    </source>
</evidence>
<reference evidence="2 3" key="1">
    <citation type="submission" date="2009-10" db="EMBL/GenBank/DDBJ databases">
        <title>The Genome Sequence of Prochlorococcus phage P-SSP7.</title>
        <authorList>
            <consortium name="The Broad Institute Genome Sequencing Platform"/>
            <person name="Henn M.R."/>
            <person name="Sullivan M.S."/>
            <person name="Osburne M.S."/>
            <person name="Levin J."/>
            <person name="Malboeuf C."/>
            <person name="Casali M."/>
            <person name="Russ C."/>
            <person name="Lennon N."/>
            <person name="Chapman S.B."/>
            <person name="Erlich R."/>
            <person name="Young S.K."/>
            <person name="Koehrsen M."/>
            <person name="Yandava C."/>
            <person name="Zeng Q."/>
            <person name="Alvarado L."/>
            <person name="Anderson S."/>
            <person name="Berlin A."/>
            <person name="Borenstein D."/>
            <person name="Chen Z."/>
            <person name="Engels R."/>
            <person name="Freedman E."/>
            <person name="Gellesch M."/>
            <person name="Goldberg J."/>
            <person name="Green L."/>
            <person name="Griggs A."/>
            <person name="Gujja S."/>
            <person name="Heilman E.R."/>
            <person name="Heiman D."/>
            <person name="Hepburn T."/>
            <person name="Howarth C."/>
            <person name="Jen D."/>
            <person name="Larson L."/>
            <person name="Lewis B."/>
            <person name="Mehta T."/>
            <person name="Park D."/>
            <person name="Pearson M."/>
            <person name="Richards J."/>
            <person name="Rizzolo K."/>
            <person name="Roberts A."/>
            <person name="Ryan E."/>
            <person name="Saif S."/>
            <person name="Shea T."/>
            <person name="Shenoy N."/>
            <person name="Sisk P."/>
            <person name="Stolte C."/>
            <person name="Sykes S."/>
            <person name="Walk T."/>
            <person name="White J."/>
            <person name="Yu Q."/>
            <person name="Coleman M.L."/>
            <person name="Huang K.H."/>
            <person name="Weigele P.R."/>
            <person name="DeFrancesco A.S."/>
            <person name="Kern S.E."/>
            <person name="Thompson L.R."/>
            <person name="Fu R."/>
            <person name="Hombeck B."/>
            <person name="Chisholm S.W."/>
            <person name="Haas B."/>
            <person name="Nusbaum C."/>
            <person name="Birren B."/>
        </authorList>
    </citation>
    <scope>NUCLEOTIDE SEQUENCE [LARGE SCALE GENOMIC DNA]</scope>
    <source>
        <strain evidence="2 3">P-SSP7</strain>
    </source>
</reference>
<feature type="domain" description="DUF7227" evidence="1">
    <location>
        <begin position="3"/>
        <end position="243"/>
    </location>
</feature>
<gene>
    <name evidence="2" type="ORF">PCPG_00001</name>
</gene>
<dbReference type="EMBL" id="GU071093">
    <property type="protein sequence ID" value="ACY76207.1"/>
    <property type="molecule type" value="Genomic_DNA"/>
</dbReference>
<organism evidence="2 3">
    <name type="scientific">Prochlorococcus phage P-SSP7</name>
    <dbReference type="NCBI Taxonomy" id="268748"/>
    <lineage>
        <taxon>Viruses</taxon>
        <taxon>Duplodnaviria</taxon>
        <taxon>Heunggongvirae</taxon>
        <taxon>Uroviricota</taxon>
        <taxon>Caudoviricetes</taxon>
        <taxon>Autographivirales</taxon>
        <taxon>Sechaudvirinae</taxon>
        <taxon>Tiamatvirus</taxon>
    </lineage>
</organism>
<dbReference type="Proteomes" id="UP000258925">
    <property type="component" value="Segment"/>
</dbReference>
<accession>D1LWE8</accession>
<protein>
    <recommendedName>
        <fullName evidence="1">DUF7227 domain-containing protein</fullName>
    </recommendedName>
</protein>
<evidence type="ECO:0000259" key="1">
    <source>
        <dbReference type="Pfam" id="PF23872"/>
    </source>
</evidence>
<dbReference type="KEGG" id="vg:3294743"/>
<dbReference type="Pfam" id="PF23872">
    <property type="entry name" value="DUF7227"/>
    <property type="match status" value="1"/>
</dbReference>
<dbReference type="RefSeq" id="YP_214179.1">
    <property type="nucleotide sequence ID" value="NC_006882.2"/>
</dbReference>
<name>D1LWE8_BPPRP</name>
<organismHost>
    <name type="scientific">Prochlorococcus</name>
    <dbReference type="NCBI Taxonomy" id="1218"/>
</organismHost>
<sequence length="245" mass="26971">MVKVHITAKSSNMKVGKIPVTTTEESSCPTTCPFYGGGCYAKSGFHLRSHWEKVSKGERGTDWDGLTDFIKSLKAGQLWRHNQAGDLPHVDGHINLRHLFDLVQANQASQAKGYTYTHHLLHTHNKEAIKYANNNGFTINCSTESLEAADSAMNQGMPAVTVIPSDHKAIESYKVVHDGKKQELFKVKEKISTPDGRKVVVCPAQTCAPTKCETCKLCSKADRNYVIAFVAHGGGKKKVNTFLNN</sequence>
<proteinExistence type="predicted"/>